<evidence type="ECO:0000313" key="1">
    <source>
        <dbReference type="EMBL" id="JAI05196.1"/>
    </source>
</evidence>
<protein>
    <submittedName>
        <fullName evidence="1">Uncharacterized protein</fullName>
    </submittedName>
</protein>
<dbReference type="Gene3D" id="3.40.50.300">
    <property type="entry name" value="P-loop containing nucleotide triphosphate hydrolases"/>
    <property type="match status" value="1"/>
</dbReference>
<sequence>MCGNRFCFFNNQDIVNDPIVPELLNAIEEINRATESCFSLDMYWEAQLEKKDRKIRELEEAIKAQITGC</sequence>
<reference evidence="1" key="1">
    <citation type="submission" date="2014-11" db="EMBL/GenBank/DDBJ databases">
        <authorList>
            <person name="Amaro Gonzalez C."/>
        </authorList>
    </citation>
    <scope>NUCLEOTIDE SEQUENCE</scope>
</reference>
<accession>A0A0E9XTK1</accession>
<reference evidence="1" key="2">
    <citation type="journal article" date="2015" name="Fish Shellfish Immunol.">
        <title>Early steps in the European eel (Anguilla anguilla)-Vibrio vulnificus interaction in the gills: Role of the RtxA13 toxin.</title>
        <authorList>
            <person name="Callol A."/>
            <person name="Pajuelo D."/>
            <person name="Ebbesson L."/>
            <person name="Teles M."/>
            <person name="MacKenzie S."/>
            <person name="Amaro C."/>
        </authorList>
    </citation>
    <scope>NUCLEOTIDE SEQUENCE</scope>
</reference>
<proteinExistence type="predicted"/>
<dbReference type="EMBL" id="GBXM01003382">
    <property type="protein sequence ID" value="JAI05196.1"/>
    <property type="molecule type" value="Transcribed_RNA"/>
</dbReference>
<dbReference type="InterPro" id="IPR027417">
    <property type="entry name" value="P-loop_NTPase"/>
</dbReference>
<dbReference type="AlphaFoldDB" id="A0A0E9XTK1"/>
<organism evidence="1">
    <name type="scientific">Anguilla anguilla</name>
    <name type="common">European freshwater eel</name>
    <name type="synonym">Muraena anguilla</name>
    <dbReference type="NCBI Taxonomy" id="7936"/>
    <lineage>
        <taxon>Eukaryota</taxon>
        <taxon>Metazoa</taxon>
        <taxon>Chordata</taxon>
        <taxon>Craniata</taxon>
        <taxon>Vertebrata</taxon>
        <taxon>Euteleostomi</taxon>
        <taxon>Actinopterygii</taxon>
        <taxon>Neopterygii</taxon>
        <taxon>Teleostei</taxon>
        <taxon>Anguilliformes</taxon>
        <taxon>Anguillidae</taxon>
        <taxon>Anguilla</taxon>
    </lineage>
</organism>
<name>A0A0E9XTK1_ANGAN</name>